<evidence type="ECO:0000256" key="2">
    <source>
        <dbReference type="ARBA" id="ARBA00023157"/>
    </source>
</evidence>
<comment type="caution">
    <text evidence="3">Lacks conserved residue(s) required for the propagation of feature annotation.</text>
</comment>
<keyword evidence="5" id="KW-0812">Transmembrane</keyword>
<dbReference type="Gene3D" id="2.60.120.290">
    <property type="entry name" value="Spermadhesin, CUB domain"/>
    <property type="match status" value="1"/>
</dbReference>
<dbReference type="Pfam" id="PF00431">
    <property type="entry name" value="CUB"/>
    <property type="match status" value="1"/>
</dbReference>
<dbReference type="SMART" id="SM00042">
    <property type="entry name" value="CUB"/>
    <property type="match status" value="1"/>
</dbReference>
<organism evidence="7 8">
    <name type="scientific">Tigriopus californicus</name>
    <name type="common">Marine copepod</name>
    <dbReference type="NCBI Taxonomy" id="6832"/>
    <lineage>
        <taxon>Eukaryota</taxon>
        <taxon>Metazoa</taxon>
        <taxon>Ecdysozoa</taxon>
        <taxon>Arthropoda</taxon>
        <taxon>Crustacea</taxon>
        <taxon>Multicrustacea</taxon>
        <taxon>Hexanauplia</taxon>
        <taxon>Copepoda</taxon>
        <taxon>Harpacticoida</taxon>
        <taxon>Harpacticidae</taxon>
        <taxon>Tigriopus</taxon>
    </lineage>
</organism>
<evidence type="ECO:0000256" key="4">
    <source>
        <dbReference type="SAM" id="MobiDB-lite"/>
    </source>
</evidence>
<dbReference type="EMBL" id="VCGU01000002">
    <property type="protein sequence ID" value="TRY79437.1"/>
    <property type="molecule type" value="Genomic_DNA"/>
</dbReference>
<dbReference type="PROSITE" id="PS01180">
    <property type="entry name" value="CUB"/>
    <property type="match status" value="1"/>
</dbReference>
<dbReference type="CDD" id="cd00041">
    <property type="entry name" value="CUB"/>
    <property type="match status" value="1"/>
</dbReference>
<evidence type="ECO:0000313" key="7">
    <source>
        <dbReference type="EMBL" id="TRY79437.1"/>
    </source>
</evidence>
<evidence type="ECO:0000313" key="8">
    <source>
        <dbReference type="Proteomes" id="UP000318571"/>
    </source>
</evidence>
<dbReference type="PANTHER" id="PTHR24251">
    <property type="entry name" value="OVOCHYMASE-RELATED"/>
    <property type="match status" value="1"/>
</dbReference>
<protein>
    <recommendedName>
        <fullName evidence="6">CUB domain-containing protein</fullName>
    </recommendedName>
</protein>
<dbReference type="InterPro" id="IPR000859">
    <property type="entry name" value="CUB_dom"/>
</dbReference>
<keyword evidence="1" id="KW-0677">Repeat</keyword>
<keyword evidence="8" id="KW-1185">Reference proteome</keyword>
<feature type="region of interest" description="Disordered" evidence="4">
    <location>
        <begin position="57"/>
        <end position="77"/>
    </location>
</feature>
<keyword evidence="5" id="KW-0472">Membrane</keyword>
<evidence type="ECO:0000256" key="1">
    <source>
        <dbReference type="ARBA" id="ARBA00022737"/>
    </source>
</evidence>
<feature type="transmembrane region" description="Helical" evidence="5">
    <location>
        <begin position="469"/>
        <end position="493"/>
    </location>
</feature>
<dbReference type="Proteomes" id="UP000318571">
    <property type="component" value="Chromosome 6"/>
</dbReference>
<feature type="compositionally biased region" description="Low complexity" evidence="4">
    <location>
        <begin position="57"/>
        <end position="71"/>
    </location>
</feature>
<dbReference type="SUPFAM" id="SSF49854">
    <property type="entry name" value="Spermadhesin, CUB domain"/>
    <property type="match status" value="1"/>
</dbReference>
<dbReference type="AlphaFoldDB" id="A0A553PP27"/>
<feature type="disulfide bond" evidence="3">
    <location>
        <begin position="307"/>
        <end position="324"/>
    </location>
</feature>
<proteinExistence type="predicted"/>
<evidence type="ECO:0000256" key="5">
    <source>
        <dbReference type="SAM" id="Phobius"/>
    </source>
</evidence>
<feature type="domain" description="CUB" evidence="6">
    <location>
        <begin position="243"/>
        <end position="364"/>
    </location>
</feature>
<evidence type="ECO:0000259" key="6">
    <source>
        <dbReference type="PROSITE" id="PS01180"/>
    </source>
</evidence>
<name>A0A553PP27_TIGCA</name>
<dbReference type="InterPro" id="IPR035914">
    <property type="entry name" value="Sperma_CUB_dom_sf"/>
</dbReference>
<keyword evidence="2 3" id="KW-1015">Disulfide bond</keyword>
<comment type="caution">
    <text evidence="7">The sequence shown here is derived from an EMBL/GenBank/DDBJ whole genome shotgun (WGS) entry which is preliminary data.</text>
</comment>
<gene>
    <name evidence="7" type="ORF">TCAL_13183</name>
</gene>
<dbReference type="OrthoDB" id="6431754at2759"/>
<keyword evidence="5" id="KW-1133">Transmembrane helix</keyword>
<sequence>MTLTFREIPSWSGGGTRPGSICSLVPWLMVASTVPCLSSMRVDSSSTFNREASTHNHAGYSSSSSVSFMPHSQEDPTRNGGYSLFNKTSFISRDLDGLAAEARHRQFTTKELAAMFRSAGCINDEIILYCAHVNETIVIESASFYALPQMALNCSNGPIGPIPSMTTPVVDPLRETFFPQLLGLPRISRDLRQALNRRCSGLSKGIECSFNLRLDHPESTAWGSGLIDIFYRCAPNDWTHRYCDRTKRIATNPSGASEYITSPMYPKYYVGGRSCKWSIRAEPGQRIQLRFLDISLRERVSSTDPECTDSISVSERGKTLLRMCGESNEDIMLLSDGYTLDVNMDTRTNTIYPKRGFLAEFWPLGCPNPVGPMDGYLQYRNDTIAVYSCSLGHIFLPSLERYKQVRCWNREWDQEVGNCVSIDFLGKHGNASLVSRLMAKTGYVPVSSSSHPQQRIIVPSVTSSWFSDVVLPVIFVGVVIILSLFAVIVLLLIKRHFQYEHEGGHQDEDRSALTPGSIRRHSPLLNLEFGPSHFMSHDGLSDLGPGIGMGSTRENIEAGGGGGVGHSHLNPLHPQREELFLC</sequence>
<accession>A0A553PP27</accession>
<evidence type="ECO:0000256" key="3">
    <source>
        <dbReference type="PROSITE-ProRule" id="PRU00059"/>
    </source>
</evidence>
<reference evidence="7 8" key="1">
    <citation type="journal article" date="2018" name="Nat. Ecol. Evol.">
        <title>Genomic signatures of mitonuclear coevolution across populations of Tigriopus californicus.</title>
        <authorList>
            <person name="Barreto F.S."/>
            <person name="Watson E.T."/>
            <person name="Lima T.G."/>
            <person name="Willett C.S."/>
            <person name="Edmands S."/>
            <person name="Li W."/>
            <person name="Burton R.S."/>
        </authorList>
    </citation>
    <scope>NUCLEOTIDE SEQUENCE [LARGE SCALE GENOMIC DNA]</scope>
    <source>
        <strain evidence="7 8">San Diego</strain>
    </source>
</reference>